<accession>A0A388M437</accession>
<dbReference type="AlphaFoldDB" id="A0A388M437"/>
<protein>
    <submittedName>
        <fullName evidence="1">Uncharacterized protein</fullName>
    </submittedName>
</protein>
<evidence type="ECO:0000313" key="1">
    <source>
        <dbReference type="EMBL" id="GBG89306.1"/>
    </source>
</evidence>
<keyword evidence="2" id="KW-1185">Reference proteome</keyword>
<comment type="caution">
    <text evidence="1">The sequence shown here is derived from an EMBL/GenBank/DDBJ whole genome shotgun (WGS) entry which is preliminary data.</text>
</comment>
<dbReference type="Proteomes" id="UP000265515">
    <property type="component" value="Unassembled WGS sequence"/>
</dbReference>
<dbReference type="OrthoDB" id="5535068at2759"/>
<evidence type="ECO:0000313" key="2">
    <source>
        <dbReference type="Proteomes" id="UP000265515"/>
    </source>
</evidence>
<organism evidence="1 2">
    <name type="scientific">Chara braunii</name>
    <name type="common">Braun's stonewort</name>
    <dbReference type="NCBI Taxonomy" id="69332"/>
    <lineage>
        <taxon>Eukaryota</taxon>
        <taxon>Viridiplantae</taxon>
        <taxon>Streptophyta</taxon>
        <taxon>Charophyceae</taxon>
        <taxon>Charales</taxon>
        <taxon>Characeae</taxon>
        <taxon>Chara</taxon>
    </lineage>
</organism>
<reference evidence="1 2" key="1">
    <citation type="journal article" date="2018" name="Cell">
        <title>The Chara Genome: Secondary Complexity and Implications for Plant Terrestrialization.</title>
        <authorList>
            <person name="Nishiyama T."/>
            <person name="Sakayama H."/>
            <person name="Vries J.D."/>
            <person name="Buschmann H."/>
            <person name="Saint-Marcoux D."/>
            <person name="Ullrich K.K."/>
            <person name="Haas F.B."/>
            <person name="Vanderstraeten L."/>
            <person name="Becker D."/>
            <person name="Lang D."/>
            <person name="Vosolsobe S."/>
            <person name="Rombauts S."/>
            <person name="Wilhelmsson P.K.I."/>
            <person name="Janitza P."/>
            <person name="Kern R."/>
            <person name="Heyl A."/>
            <person name="Rumpler F."/>
            <person name="Villalobos L.I.A.C."/>
            <person name="Clay J.M."/>
            <person name="Skokan R."/>
            <person name="Toyoda A."/>
            <person name="Suzuki Y."/>
            <person name="Kagoshima H."/>
            <person name="Schijlen E."/>
            <person name="Tajeshwar N."/>
            <person name="Catarino B."/>
            <person name="Hetherington A.J."/>
            <person name="Saltykova A."/>
            <person name="Bonnot C."/>
            <person name="Breuninger H."/>
            <person name="Symeonidi A."/>
            <person name="Radhakrishnan G.V."/>
            <person name="Van Nieuwerburgh F."/>
            <person name="Deforce D."/>
            <person name="Chang C."/>
            <person name="Karol K.G."/>
            <person name="Hedrich R."/>
            <person name="Ulvskov P."/>
            <person name="Glockner G."/>
            <person name="Delwiche C.F."/>
            <person name="Petrasek J."/>
            <person name="Van de Peer Y."/>
            <person name="Friml J."/>
            <person name="Beilby M."/>
            <person name="Dolan L."/>
            <person name="Kohara Y."/>
            <person name="Sugano S."/>
            <person name="Fujiyama A."/>
            <person name="Delaux P.-M."/>
            <person name="Quint M."/>
            <person name="TheiBen G."/>
            <person name="Hagemann M."/>
            <person name="Harholt J."/>
            <person name="Dunand C."/>
            <person name="Zachgo S."/>
            <person name="Langdale J."/>
            <person name="Maumus F."/>
            <person name="Straeten D.V.D."/>
            <person name="Gould S.B."/>
            <person name="Rensing S.A."/>
        </authorList>
    </citation>
    <scope>NUCLEOTIDE SEQUENCE [LARGE SCALE GENOMIC DNA]</scope>
    <source>
        <strain evidence="1 2">S276</strain>
    </source>
</reference>
<gene>
    <name evidence="1" type="ORF">CBR_g49016</name>
</gene>
<dbReference type="Gramene" id="GBG89306">
    <property type="protein sequence ID" value="GBG89306"/>
    <property type="gene ID" value="CBR_g49016"/>
</dbReference>
<name>A0A388M437_CHABU</name>
<dbReference type="EMBL" id="BFEA01000729">
    <property type="protein sequence ID" value="GBG89306.1"/>
    <property type="molecule type" value="Genomic_DNA"/>
</dbReference>
<sequence length="358" mass="40780">MRECERQLYQCRPRASYSLRWDRGGSDSWRNVSERNPRVATRGGEMSRLSSLRRLPYARVVSRQLACDNETLQIPLRVNVEEELSDSEFKELDENVIREQSLRELKELTIQSWVVYEVIICVKGKVRLEIVRDDTPTEAREKDGQRIEGEEVILSSRKRGTRKFTTKSTLDDIDTVEPLRRGLRQPMQCTILEYLAASRPARDELQMITRKTRIPLSDEVQMASKQEVLPSVAVSGVIAKAERAATVFLLPFVAVSGVIAKAERAATVFLDGMEGVPPYKFYILGSGTVQTTLNDEVVLHAVIDNGSEAVIIDEELVVRLGLDLDRSYQFEIETVDGRKQKVSGFVTRRLWRLKDCKC</sequence>
<proteinExistence type="predicted"/>